<sequence>MTIPKSLQTQVGGSHYKKYAIQPLEFAEKAELTPIIFCIFKYVCRFKDKGRPREDLRKALHCIDVFLECGRVKPLAFELAYIIKFLWQFDNTHRSALYEVLKLQTEKTVAQADTTRSAIYLLLGEHTVNVEQTN</sequence>
<organism evidence="1">
    <name type="scientific">Siphoviridae sp. ctiJm4</name>
    <dbReference type="NCBI Taxonomy" id="2827916"/>
    <lineage>
        <taxon>Viruses</taxon>
        <taxon>Duplodnaviria</taxon>
        <taxon>Heunggongvirae</taxon>
        <taxon>Uroviricota</taxon>
        <taxon>Caudoviricetes</taxon>
    </lineage>
</organism>
<proteinExistence type="predicted"/>
<evidence type="ECO:0000313" key="1">
    <source>
        <dbReference type="EMBL" id="DAF56908.1"/>
    </source>
</evidence>
<name>A0A8S5T0L4_9CAUD</name>
<keyword evidence="1" id="KW-0808">Transferase</keyword>
<dbReference type="GO" id="GO:0016301">
    <property type="term" value="F:kinase activity"/>
    <property type="evidence" value="ECO:0007669"/>
    <property type="project" value="UniProtKB-KW"/>
</dbReference>
<accession>A0A8S5T0L4</accession>
<dbReference type="EMBL" id="BK032724">
    <property type="protein sequence ID" value="DAF56908.1"/>
    <property type="molecule type" value="Genomic_DNA"/>
</dbReference>
<dbReference type="InterPro" id="IPR021739">
    <property type="entry name" value="SaV-like"/>
</dbReference>
<keyword evidence="1" id="KW-0418">Kinase</keyword>
<protein>
    <submittedName>
        <fullName evidence="1">Nucelotide kinase</fullName>
    </submittedName>
</protein>
<reference evidence="1" key="1">
    <citation type="journal article" date="2021" name="Proc. Natl. Acad. Sci. U.S.A.">
        <title>A Catalog of Tens of Thousands of Viruses from Human Metagenomes Reveals Hidden Associations with Chronic Diseases.</title>
        <authorList>
            <person name="Tisza M.J."/>
            <person name="Buck C.B."/>
        </authorList>
    </citation>
    <scope>NUCLEOTIDE SEQUENCE</scope>
    <source>
        <strain evidence="1">CtiJm4</strain>
    </source>
</reference>
<dbReference type="Pfam" id="PF11753">
    <property type="entry name" value="DUF3310"/>
    <property type="match status" value="1"/>
</dbReference>